<dbReference type="PANTHER" id="PTHR33823:SF4">
    <property type="entry name" value="GENERAL STRESS PROTEIN 16O"/>
    <property type="match status" value="1"/>
</dbReference>
<dbReference type="GO" id="GO:0008270">
    <property type="term" value="F:zinc ion binding"/>
    <property type="evidence" value="ECO:0007669"/>
    <property type="project" value="UniProtKB-KW"/>
</dbReference>
<evidence type="ECO:0000256" key="5">
    <source>
        <dbReference type="SAM" id="MobiDB-lite"/>
    </source>
</evidence>
<feature type="domain" description="Zinc finger DksA/TraR C4-type" evidence="6">
    <location>
        <begin position="87"/>
        <end position="115"/>
    </location>
</feature>
<accession>A0A2H0KD19</accession>
<evidence type="ECO:0000256" key="1">
    <source>
        <dbReference type="ARBA" id="ARBA00022723"/>
    </source>
</evidence>
<keyword evidence="1" id="KW-0479">Metal-binding</keyword>
<evidence type="ECO:0000256" key="2">
    <source>
        <dbReference type="ARBA" id="ARBA00022771"/>
    </source>
</evidence>
<feature type="zinc finger region" description="dksA C4-type" evidence="4">
    <location>
        <begin position="92"/>
        <end position="116"/>
    </location>
</feature>
<dbReference type="SUPFAM" id="SSF57716">
    <property type="entry name" value="Glucocorticoid receptor-like (DNA-binding domain)"/>
    <property type="match status" value="1"/>
</dbReference>
<dbReference type="Proteomes" id="UP000229342">
    <property type="component" value="Unassembled WGS sequence"/>
</dbReference>
<dbReference type="Gene3D" id="1.20.120.910">
    <property type="entry name" value="DksA, coiled-coil domain"/>
    <property type="match status" value="1"/>
</dbReference>
<evidence type="ECO:0000259" key="6">
    <source>
        <dbReference type="Pfam" id="PF01258"/>
    </source>
</evidence>
<organism evidence="7 8">
    <name type="scientific">Candidatus Taylorbacteria bacterium CG11_big_fil_rev_8_21_14_0_20_46_11</name>
    <dbReference type="NCBI Taxonomy" id="1975025"/>
    <lineage>
        <taxon>Bacteria</taxon>
        <taxon>Candidatus Tayloriibacteriota</taxon>
    </lineage>
</organism>
<dbReference type="InterPro" id="IPR000962">
    <property type="entry name" value="Znf_DskA_TraR"/>
</dbReference>
<sequence>MTIDTTIYKEKLLEEKVTLEAELATVGRKSTTVAGDWEPVASESDRPAERDEVADKLESFEENVAIVRQLESRLGEVTSALAQIENGGYGICTVCQKEIEADRLEANPGATTCKEHLK</sequence>
<dbReference type="PANTHER" id="PTHR33823">
    <property type="entry name" value="RNA POLYMERASE-BINDING TRANSCRIPTION FACTOR DKSA-RELATED"/>
    <property type="match status" value="1"/>
</dbReference>
<evidence type="ECO:0000313" key="8">
    <source>
        <dbReference type="Proteomes" id="UP000229342"/>
    </source>
</evidence>
<evidence type="ECO:0000256" key="4">
    <source>
        <dbReference type="PROSITE-ProRule" id="PRU00510"/>
    </source>
</evidence>
<feature type="region of interest" description="Disordered" evidence="5">
    <location>
        <begin position="32"/>
        <end position="53"/>
    </location>
</feature>
<reference evidence="7 8" key="1">
    <citation type="submission" date="2017-09" db="EMBL/GenBank/DDBJ databases">
        <title>Depth-based differentiation of microbial function through sediment-hosted aquifers and enrichment of novel symbionts in the deep terrestrial subsurface.</title>
        <authorList>
            <person name="Probst A.J."/>
            <person name="Ladd B."/>
            <person name="Jarett J.K."/>
            <person name="Geller-Mcgrath D.E."/>
            <person name="Sieber C.M."/>
            <person name="Emerson J.B."/>
            <person name="Anantharaman K."/>
            <person name="Thomas B.C."/>
            <person name="Malmstrom R."/>
            <person name="Stieglmeier M."/>
            <person name="Klingl A."/>
            <person name="Woyke T."/>
            <person name="Ryan C.M."/>
            <person name="Banfield J.F."/>
        </authorList>
    </citation>
    <scope>NUCLEOTIDE SEQUENCE [LARGE SCALE GENOMIC DNA]</scope>
    <source>
        <strain evidence="7">CG11_big_fil_rev_8_21_14_0_20_46_11</strain>
    </source>
</reference>
<keyword evidence="2" id="KW-0863">Zinc-finger</keyword>
<feature type="compositionally biased region" description="Basic and acidic residues" evidence="5">
    <location>
        <begin position="43"/>
        <end position="53"/>
    </location>
</feature>
<evidence type="ECO:0000256" key="3">
    <source>
        <dbReference type="ARBA" id="ARBA00022833"/>
    </source>
</evidence>
<dbReference type="AlphaFoldDB" id="A0A2H0KD19"/>
<name>A0A2H0KD19_9BACT</name>
<dbReference type="PROSITE" id="PS51128">
    <property type="entry name" value="ZF_DKSA_2"/>
    <property type="match status" value="1"/>
</dbReference>
<evidence type="ECO:0000313" key="7">
    <source>
        <dbReference type="EMBL" id="PIQ69156.1"/>
    </source>
</evidence>
<dbReference type="EMBL" id="PCVG01000007">
    <property type="protein sequence ID" value="PIQ69156.1"/>
    <property type="molecule type" value="Genomic_DNA"/>
</dbReference>
<protein>
    <recommendedName>
        <fullName evidence="6">Zinc finger DksA/TraR C4-type domain-containing protein</fullName>
    </recommendedName>
</protein>
<keyword evidence="3" id="KW-0862">Zinc</keyword>
<dbReference type="Pfam" id="PF01258">
    <property type="entry name" value="zf-dskA_traR"/>
    <property type="match status" value="1"/>
</dbReference>
<comment type="caution">
    <text evidence="7">The sequence shown here is derived from an EMBL/GenBank/DDBJ whole genome shotgun (WGS) entry which is preliminary data.</text>
</comment>
<proteinExistence type="predicted"/>
<gene>
    <name evidence="7" type="ORF">COV91_00295</name>
</gene>